<name>A0ACC1HTA7_9FUNG</name>
<comment type="caution">
    <text evidence="1">The sequence shown here is derived from an EMBL/GenBank/DDBJ whole genome shotgun (WGS) entry which is preliminary data.</text>
</comment>
<protein>
    <submittedName>
        <fullName evidence="1">Uncharacterized protein</fullName>
    </submittedName>
</protein>
<keyword evidence="2" id="KW-1185">Reference proteome</keyword>
<sequence length="127" mass="15203">DYASSCSLNKRIAQFLTYFRIVLPDLYFEDEEVDMNEWVSSWLQYLLARELPLQCTLRLWDVYFSQPDFMDFHPFVCLALLSHLRETLEDLEQSEIRTMLLRLPDVDIPQIINQAFNFRIVINASYK</sequence>
<reference evidence="1" key="1">
    <citation type="submission" date="2022-06" db="EMBL/GenBank/DDBJ databases">
        <title>Phylogenomic reconstructions and comparative analyses of Kickxellomycotina fungi.</title>
        <authorList>
            <person name="Reynolds N.K."/>
            <person name="Stajich J.E."/>
            <person name="Barry K."/>
            <person name="Grigoriev I.V."/>
            <person name="Crous P."/>
            <person name="Smith M.E."/>
        </authorList>
    </citation>
    <scope>NUCLEOTIDE SEQUENCE</scope>
    <source>
        <strain evidence="1">RSA 2271</strain>
    </source>
</reference>
<dbReference type="Proteomes" id="UP001145114">
    <property type="component" value="Unassembled WGS sequence"/>
</dbReference>
<dbReference type="EMBL" id="JAMZIH010000172">
    <property type="protein sequence ID" value="KAJ1679805.1"/>
    <property type="molecule type" value="Genomic_DNA"/>
</dbReference>
<evidence type="ECO:0000313" key="2">
    <source>
        <dbReference type="Proteomes" id="UP001145114"/>
    </source>
</evidence>
<gene>
    <name evidence="1" type="ORF">EV182_001290</name>
</gene>
<organism evidence="1 2">
    <name type="scientific">Spiromyces aspiralis</name>
    <dbReference type="NCBI Taxonomy" id="68401"/>
    <lineage>
        <taxon>Eukaryota</taxon>
        <taxon>Fungi</taxon>
        <taxon>Fungi incertae sedis</taxon>
        <taxon>Zoopagomycota</taxon>
        <taxon>Kickxellomycotina</taxon>
        <taxon>Kickxellomycetes</taxon>
        <taxon>Kickxellales</taxon>
        <taxon>Kickxellaceae</taxon>
        <taxon>Spiromyces</taxon>
    </lineage>
</organism>
<evidence type="ECO:0000313" key="1">
    <source>
        <dbReference type="EMBL" id="KAJ1679805.1"/>
    </source>
</evidence>
<feature type="non-terminal residue" evidence="1">
    <location>
        <position position="1"/>
    </location>
</feature>
<proteinExistence type="predicted"/>
<accession>A0ACC1HTA7</accession>